<feature type="signal peptide" evidence="2">
    <location>
        <begin position="1"/>
        <end position="17"/>
    </location>
</feature>
<protein>
    <submittedName>
        <fullName evidence="3">Uncharacterized protein</fullName>
    </submittedName>
</protein>
<feature type="chain" id="PRO_5040803543" evidence="2">
    <location>
        <begin position="18"/>
        <end position="193"/>
    </location>
</feature>
<dbReference type="Proteomes" id="UP001150925">
    <property type="component" value="Unassembled WGS sequence"/>
</dbReference>
<name>A0A9W8AM72_9FUNG</name>
<comment type="caution">
    <text evidence="3">The sequence shown here is derived from an EMBL/GenBank/DDBJ whole genome shotgun (WGS) entry which is preliminary data.</text>
</comment>
<evidence type="ECO:0000256" key="2">
    <source>
        <dbReference type="SAM" id="SignalP"/>
    </source>
</evidence>
<dbReference type="EMBL" id="JANBPY010004270">
    <property type="protein sequence ID" value="KAJ1948616.1"/>
    <property type="molecule type" value="Genomic_DNA"/>
</dbReference>
<keyword evidence="2" id="KW-0732">Signal</keyword>
<evidence type="ECO:0000313" key="3">
    <source>
        <dbReference type="EMBL" id="KAJ1948616.1"/>
    </source>
</evidence>
<evidence type="ECO:0000256" key="1">
    <source>
        <dbReference type="SAM" id="MobiDB-lite"/>
    </source>
</evidence>
<gene>
    <name evidence="3" type="ORF">IWQ62_006867</name>
</gene>
<reference evidence="3" key="1">
    <citation type="submission" date="2022-07" db="EMBL/GenBank/DDBJ databases">
        <title>Phylogenomic reconstructions and comparative analyses of Kickxellomycotina fungi.</title>
        <authorList>
            <person name="Reynolds N.K."/>
            <person name="Stajich J.E."/>
            <person name="Barry K."/>
            <person name="Grigoriev I.V."/>
            <person name="Crous P."/>
            <person name="Smith M.E."/>
        </authorList>
    </citation>
    <scope>NUCLEOTIDE SEQUENCE</scope>
    <source>
        <strain evidence="3">RSA 1196</strain>
    </source>
</reference>
<organism evidence="3 4">
    <name type="scientific">Dispira parvispora</name>
    <dbReference type="NCBI Taxonomy" id="1520584"/>
    <lineage>
        <taxon>Eukaryota</taxon>
        <taxon>Fungi</taxon>
        <taxon>Fungi incertae sedis</taxon>
        <taxon>Zoopagomycota</taxon>
        <taxon>Kickxellomycotina</taxon>
        <taxon>Dimargaritomycetes</taxon>
        <taxon>Dimargaritales</taxon>
        <taxon>Dimargaritaceae</taxon>
        <taxon>Dispira</taxon>
    </lineage>
</organism>
<dbReference type="AlphaFoldDB" id="A0A9W8AM72"/>
<feature type="region of interest" description="Disordered" evidence="1">
    <location>
        <begin position="27"/>
        <end position="47"/>
    </location>
</feature>
<proteinExistence type="predicted"/>
<accession>A0A9W8AM72</accession>
<sequence length="193" mass="21391">MALLSLLEWLFPHGVLFKVLVRDSSQAKDNSPAEVKGNSLDEDKDKVKGSSLVVVKGNSPVGVKGSSPVEVKDNFLDKARDSSQARAKGNSQVKVDSHPWTAPCERHSFTEGLSDVNEFSPSGALIDPMSFSLVEDRELLARLRERYIWGDNLYPYRYTGARFVEDALMDNNRAYAAALNEHGFRSSLCITLL</sequence>
<keyword evidence="4" id="KW-1185">Reference proteome</keyword>
<evidence type="ECO:0000313" key="4">
    <source>
        <dbReference type="Proteomes" id="UP001150925"/>
    </source>
</evidence>